<organism evidence="2 3">
    <name type="scientific">Diaphorobacter aerolatus</name>
    <dbReference type="NCBI Taxonomy" id="1288495"/>
    <lineage>
        <taxon>Bacteria</taxon>
        <taxon>Pseudomonadati</taxon>
        <taxon>Pseudomonadota</taxon>
        <taxon>Betaproteobacteria</taxon>
        <taxon>Burkholderiales</taxon>
        <taxon>Comamonadaceae</taxon>
        <taxon>Diaphorobacter</taxon>
    </lineage>
</organism>
<dbReference type="Proteomes" id="UP000516028">
    <property type="component" value="Chromosome"/>
</dbReference>
<gene>
    <name evidence="2" type="ORF">H9K75_09225</name>
</gene>
<dbReference type="InterPro" id="IPR001387">
    <property type="entry name" value="Cro/C1-type_HTH"/>
</dbReference>
<reference evidence="2 3" key="1">
    <citation type="submission" date="2020-08" db="EMBL/GenBank/DDBJ databases">
        <title>Genome sequence of Diaphorobacter aerolatus KACC 16536T.</title>
        <authorList>
            <person name="Hyun D.-W."/>
            <person name="Bae J.-W."/>
        </authorList>
    </citation>
    <scope>NUCLEOTIDE SEQUENCE [LARGE SCALE GENOMIC DNA]</scope>
    <source>
        <strain evidence="2 3">KACC 16536</strain>
    </source>
</reference>
<dbReference type="GO" id="GO:0003677">
    <property type="term" value="F:DNA binding"/>
    <property type="evidence" value="ECO:0007669"/>
    <property type="project" value="InterPro"/>
</dbReference>
<dbReference type="KEGG" id="daer:H9K75_09225"/>
<protein>
    <submittedName>
        <fullName evidence="2">Helix-turn-helix transcriptional regulator</fullName>
    </submittedName>
</protein>
<sequence>MTAGADATKQREAMAVRLKEAREYLGLSQDDVAITLGISRPAVTNIESGNRKVEAVELDRLAKLYGRPVNYFLSGETKEVSEKVAFYARTFRDLSEKDLDEVARFAEFLRASGTGKKATTRKPK</sequence>
<dbReference type="SUPFAM" id="SSF47413">
    <property type="entry name" value="lambda repressor-like DNA-binding domains"/>
    <property type="match status" value="1"/>
</dbReference>
<dbReference type="SMART" id="SM00530">
    <property type="entry name" value="HTH_XRE"/>
    <property type="match status" value="1"/>
</dbReference>
<name>A0A7H0GNZ0_9BURK</name>
<keyword evidence="3" id="KW-1185">Reference proteome</keyword>
<dbReference type="PROSITE" id="PS50943">
    <property type="entry name" value="HTH_CROC1"/>
    <property type="match status" value="1"/>
</dbReference>
<dbReference type="InterPro" id="IPR052345">
    <property type="entry name" value="Rad_response_metalloprotease"/>
</dbReference>
<evidence type="ECO:0000313" key="2">
    <source>
        <dbReference type="EMBL" id="QNP50006.1"/>
    </source>
</evidence>
<feature type="domain" description="HTH cro/C1-type" evidence="1">
    <location>
        <begin position="18"/>
        <end position="72"/>
    </location>
</feature>
<dbReference type="Pfam" id="PF13560">
    <property type="entry name" value="HTH_31"/>
    <property type="match status" value="1"/>
</dbReference>
<dbReference type="Gene3D" id="1.10.260.40">
    <property type="entry name" value="lambda repressor-like DNA-binding domains"/>
    <property type="match status" value="1"/>
</dbReference>
<dbReference type="CDD" id="cd00093">
    <property type="entry name" value="HTH_XRE"/>
    <property type="match status" value="1"/>
</dbReference>
<dbReference type="PANTHER" id="PTHR43236">
    <property type="entry name" value="ANTITOXIN HIGA1"/>
    <property type="match status" value="1"/>
</dbReference>
<dbReference type="PANTHER" id="PTHR43236:SF1">
    <property type="entry name" value="BLL7220 PROTEIN"/>
    <property type="match status" value="1"/>
</dbReference>
<dbReference type="InterPro" id="IPR010982">
    <property type="entry name" value="Lambda_DNA-bd_dom_sf"/>
</dbReference>
<evidence type="ECO:0000313" key="3">
    <source>
        <dbReference type="Proteomes" id="UP000516028"/>
    </source>
</evidence>
<dbReference type="AlphaFoldDB" id="A0A7H0GNZ0"/>
<dbReference type="EMBL" id="CP060783">
    <property type="protein sequence ID" value="QNP50006.1"/>
    <property type="molecule type" value="Genomic_DNA"/>
</dbReference>
<proteinExistence type="predicted"/>
<accession>A0A7H0GNZ0</accession>
<evidence type="ECO:0000259" key="1">
    <source>
        <dbReference type="PROSITE" id="PS50943"/>
    </source>
</evidence>